<evidence type="ECO:0000313" key="2">
    <source>
        <dbReference type="Proteomes" id="UP000249464"/>
    </source>
</evidence>
<accession>A0A2X0NUQ4</accession>
<protein>
    <submittedName>
        <fullName evidence="1">BQ5605_C018g08751 protein</fullName>
    </submittedName>
</protein>
<name>A0A2X0NUQ4_9BASI</name>
<evidence type="ECO:0000313" key="1">
    <source>
        <dbReference type="EMBL" id="SGY26609.1"/>
    </source>
</evidence>
<keyword evidence="2" id="KW-1185">Reference proteome</keyword>
<sequence>MATIPRPSAPSQSHPQNIHLFCYVAQVRMQLRARQYTAFAKIPPFGSIDGNVTSATPLKIGSLVCFGLKRSITPVSCDASNIGEEQLSIGLGSYISR</sequence>
<gene>
    <name evidence="1" type="primary">BQ5605_C018g08751</name>
    <name evidence="1" type="ORF">BQ5605_C018G08751</name>
</gene>
<dbReference type="AlphaFoldDB" id="A0A2X0NUQ4"/>
<proteinExistence type="predicted"/>
<dbReference type="EMBL" id="FQNC01000020">
    <property type="protein sequence ID" value="SGY26609.1"/>
    <property type="molecule type" value="Genomic_DNA"/>
</dbReference>
<reference evidence="1 2" key="1">
    <citation type="submission" date="2016-11" db="EMBL/GenBank/DDBJ databases">
        <authorList>
            <person name="Jaros S."/>
            <person name="Januszkiewicz K."/>
            <person name="Wedrychowicz H."/>
        </authorList>
    </citation>
    <scope>NUCLEOTIDE SEQUENCE [LARGE SCALE GENOMIC DNA]</scope>
</reference>
<organism evidence="1 2">
    <name type="scientific">Microbotryum silenes-dioicae</name>
    <dbReference type="NCBI Taxonomy" id="796604"/>
    <lineage>
        <taxon>Eukaryota</taxon>
        <taxon>Fungi</taxon>
        <taxon>Dikarya</taxon>
        <taxon>Basidiomycota</taxon>
        <taxon>Pucciniomycotina</taxon>
        <taxon>Microbotryomycetes</taxon>
        <taxon>Microbotryales</taxon>
        <taxon>Microbotryaceae</taxon>
        <taxon>Microbotryum</taxon>
    </lineage>
</organism>
<dbReference type="Proteomes" id="UP000249464">
    <property type="component" value="Unassembled WGS sequence"/>
</dbReference>